<dbReference type="SUPFAM" id="SSF51735">
    <property type="entry name" value="NAD(P)-binding Rossmann-fold domains"/>
    <property type="match status" value="1"/>
</dbReference>
<dbReference type="NCBIfam" id="TIGR01214">
    <property type="entry name" value="rmlD"/>
    <property type="match status" value="1"/>
</dbReference>
<evidence type="ECO:0000256" key="1">
    <source>
        <dbReference type="ARBA" id="ARBA00004781"/>
    </source>
</evidence>
<evidence type="ECO:0000256" key="3">
    <source>
        <dbReference type="ARBA" id="ARBA00012929"/>
    </source>
</evidence>
<feature type="domain" description="RmlD-like substrate binding" evidence="7">
    <location>
        <begin position="2"/>
        <end position="285"/>
    </location>
</feature>
<dbReference type="PANTHER" id="PTHR10491">
    <property type="entry name" value="DTDP-4-DEHYDRORHAMNOSE REDUCTASE"/>
    <property type="match status" value="1"/>
</dbReference>
<dbReference type="InterPro" id="IPR005913">
    <property type="entry name" value="dTDP_dehydrorham_reduct"/>
</dbReference>
<dbReference type="GO" id="GO:0005829">
    <property type="term" value="C:cytosol"/>
    <property type="evidence" value="ECO:0007669"/>
    <property type="project" value="TreeGrafter"/>
</dbReference>
<dbReference type="Proteomes" id="UP000294614">
    <property type="component" value="Unassembled WGS sequence"/>
</dbReference>
<accession>A0A4R1KG86</accession>
<comment type="caution">
    <text evidence="8">The sequence shown here is derived from an EMBL/GenBank/DDBJ whole genome shotgun (WGS) entry which is preliminary data.</text>
</comment>
<comment type="pathway">
    <text evidence="1 6">Carbohydrate biosynthesis; dTDP-L-rhamnose biosynthesis.</text>
</comment>
<evidence type="ECO:0000259" key="7">
    <source>
        <dbReference type="Pfam" id="PF04321"/>
    </source>
</evidence>
<dbReference type="OrthoDB" id="9803892at2"/>
<dbReference type="AlphaFoldDB" id="A0A4R1KG86"/>
<keyword evidence="6" id="KW-0560">Oxidoreductase</keyword>
<dbReference type="GO" id="GO:0008831">
    <property type="term" value="F:dTDP-4-dehydrorhamnose reductase activity"/>
    <property type="evidence" value="ECO:0007669"/>
    <property type="project" value="UniProtKB-EC"/>
</dbReference>
<reference evidence="8 9" key="1">
    <citation type="submission" date="2019-03" db="EMBL/GenBank/DDBJ databases">
        <title>Genomic Encyclopedia of Type Strains, Phase IV (KMG-IV): sequencing the most valuable type-strain genomes for metagenomic binning, comparative biology and taxonomic classification.</title>
        <authorList>
            <person name="Goeker M."/>
        </authorList>
    </citation>
    <scope>NUCLEOTIDE SEQUENCE [LARGE SCALE GENOMIC DNA]</scope>
    <source>
        <strain evidence="8 9">DSM 24984</strain>
    </source>
</reference>
<dbReference type="UniPathway" id="UPA00124"/>
<gene>
    <name evidence="8" type="ORF">C8D98_0864</name>
</gene>
<evidence type="ECO:0000256" key="6">
    <source>
        <dbReference type="RuleBase" id="RU364082"/>
    </source>
</evidence>
<comment type="similarity">
    <text evidence="2 6">Belongs to the dTDP-4-dehydrorhamnose reductase family.</text>
</comment>
<dbReference type="EC" id="1.1.1.133" evidence="3 6"/>
<dbReference type="Gene3D" id="3.90.25.10">
    <property type="entry name" value="UDP-galactose 4-epimerase, domain 1"/>
    <property type="match status" value="1"/>
</dbReference>
<evidence type="ECO:0000256" key="5">
    <source>
        <dbReference type="ARBA" id="ARBA00048200"/>
    </source>
</evidence>
<dbReference type="RefSeq" id="WP_132872327.1">
    <property type="nucleotide sequence ID" value="NZ_SMGG01000003.1"/>
</dbReference>
<name>A0A4R1KG86_9BACT</name>
<organism evidence="8 9">
    <name type="scientific">Seleniivibrio woodruffii</name>
    <dbReference type="NCBI Taxonomy" id="1078050"/>
    <lineage>
        <taxon>Bacteria</taxon>
        <taxon>Pseudomonadati</taxon>
        <taxon>Deferribacterota</taxon>
        <taxon>Deferribacteres</taxon>
        <taxon>Deferribacterales</taxon>
        <taxon>Geovibrionaceae</taxon>
        <taxon>Seleniivibrio</taxon>
    </lineage>
</organism>
<protein>
    <recommendedName>
        <fullName evidence="4 6">dTDP-4-dehydrorhamnose reductase</fullName>
        <ecNumber evidence="3 6">1.1.1.133</ecNumber>
    </recommendedName>
</protein>
<keyword evidence="9" id="KW-1185">Reference proteome</keyword>
<comment type="catalytic activity">
    <reaction evidence="5">
        <text>dTDP-beta-L-rhamnose + NADP(+) = dTDP-4-dehydro-beta-L-rhamnose + NADPH + H(+)</text>
        <dbReference type="Rhea" id="RHEA:21796"/>
        <dbReference type="ChEBI" id="CHEBI:15378"/>
        <dbReference type="ChEBI" id="CHEBI:57510"/>
        <dbReference type="ChEBI" id="CHEBI:57783"/>
        <dbReference type="ChEBI" id="CHEBI:58349"/>
        <dbReference type="ChEBI" id="CHEBI:62830"/>
        <dbReference type="EC" id="1.1.1.133"/>
    </reaction>
</comment>
<evidence type="ECO:0000313" key="8">
    <source>
        <dbReference type="EMBL" id="TCK62339.1"/>
    </source>
</evidence>
<dbReference type="Gene3D" id="3.40.50.720">
    <property type="entry name" value="NAD(P)-binding Rossmann-like Domain"/>
    <property type="match status" value="1"/>
</dbReference>
<comment type="function">
    <text evidence="6">Catalyzes the reduction of dTDP-6-deoxy-L-lyxo-4-hexulose to yield dTDP-L-rhamnose.</text>
</comment>
<dbReference type="PANTHER" id="PTHR10491:SF4">
    <property type="entry name" value="METHIONINE ADENOSYLTRANSFERASE 2 SUBUNIT BETA"/>
    <property type="match status" value="1"/>
</dbReference>
<dbReference type="EMBL" id="SMGG01000003">
    <property type="protein sequence ID" value="TCK62339.1"/>
    <property type="molecule type" value="Genomic_DNA"/>
</dbReference>
<evidence type="ECO:0000313" key="9">
    <source>
        <dbReference type="Proteomes" id="UP000294614"/>
    </source>
</evidence>
<dbReference type="InterPro" id="IPR036291">
    <property type="entry name" value="NAD(P)-bd_dom_sf"/>
</dbReference>
<sequence>MIWLTGCRGMLGRELALVFEREGLDFTGTGSETDITDPEAVRQFIESRRISWIVNCSAYTAVDKAEQESEKAESINRLGVRNLALAAEKLNAKMIHFSTDYVFRGDSGNPYRETDETGPVSAYGRTKLAGEQELVSACSKYFIFRISWLYGLYGGNFVRTMLRLMNERDSLGVVCDQRGAPTYAAALADNIAMLIKSDKSDYGIYHYSDDGDISWYDFASEIYEYGKKAGLIRKNTVISPITSDQYQTAAVRPAMSVFNRDKVVRVLGFCIKDWKTNLHEYLERIANENL</sequence>
<dbReference type="Pfam" id="PF04321">
    <property type="entry name" value="RmlD_sub_bind"/>
    <property type="match status" value="1"/>
</dbReference>
<dbReference type="GO" id="GO:0019305">
    <property type="term" value="P:dTDP-rhamnose biosynthetic process"/>
    <property type="evidence" value="ECO:0007669"/>
    <property type="project" value="UniProtKB-UniPathway"/>
</dbReference>
<dbReference type="CDD" id="cd05254">
    <property type="entry name" value="dTDP_HR_like_SDR_e"/>
    <property type="match status" value="1"/>
</dbReference>
<evidence type="ECO:0000256" key="2">
    <source>
        <dbReference type="ARBA" id="ARBA00010944"/>
    </source>
</evidence>
<proteinExistence type="inferred from homology"/>
<evidence type="ECO:0000256" key="4">
    <source>
        <dbReference type="ARBA" id="ARBA00017099"/>
    </source>
</evidence>
<keyword evidence="6" id="KW-0521">NADP</keyword>
<dbReference type="InterPro" id="IPR029903">
    <property type="entry name" value="RmlD-like-bd"/>
</dbReference>